<feature type="compositionally biased region" description="Polar residues" evidence="1">
    <location>
        <begin position="127"/>
        <end position="150"/>
    </location>
</feature>
<evidence type="ECO:0000256" key="1">
    <source>
        <dbReference type="SAM" id="MobiDB-lite"/>
    </source>
</evidence>
<name>A0A4Q9Q2P2_9APHY</name>
<sequence>MIQVMYETSTQESLRDMCNLLPRPRNVSAKLDRGAHLMTLPTILTRLSARERSEAAEDGYWYLSRGCNQWAMSISSLMTSCPARERIESNVEVSSVDRETIERGREEVHDPLPYPRCVPKRLWHNPSPVSMPNQTQGPAREGTSGSSSSVPIRPLDRGIVSSARMKAGRERQEEQLSKLRHFGECACMVAWLTNYPLDDLL</sequence>
<dbReference type="Proteomes" id="UP000292082">
    <property type="component" value="Unassembled WGS sequence"/>
</dbReference>
<organism evidence="2 3">
    <name type="scientific">Dichomitus squalens</name>
    <dbReference type="NCBI Taxonomy" id="114155"/>
    <lineage>
        <taxon>Eukaryota</taxon>
        <taxon>Fungi</taxon>
        <taxon>Dikarya</taxon>
        <taxon>Basidiomycota</taxon>
        <taxon>Agaricomycotina</taxon>
        <taxon>Agaricomycetes</taxon>
        <taxon>Polyporales</taxon>
        <taxon>Polyporaceae</taxon>
        <taxon>Dichomitus</taxon>
    </lineage>
</organism>
<dbReference type="AlphaFoldDB" id="A0A4Q9Q2P2"/>
<protein>
    <submittedName>
        <fullName evidence="2">Uncharacterized protein</fullName>
    </submittedName>
</protein>
<gene>
    <name evidence="2" type="ORF">BD310DRAFT_920896</name>
</gene>
<evidence type="ECO:0000313" key="3">
    <source>
        <dbReference type="Proteomes" id="UP000292082"/>
    </source>
</evidence>
<reference evidence="2 3" key="1">
    <citation type="submission" date="2019-01" db="EMBL/GenBank/DDBJ databases">
        <title>Draft genome sequences of three monokaryotic isolates of the white-rot basidiomycete fungus Dichomitus squalens.</title>
        <authorList>
            <consortium name="DOE Joint Genome Institute"/>
            <person name="Lopez S.C."/>
            <person name="Andreopoulos B."/>
            <person name="Pangilinan J."/>
            <person name="Lipzen A."/>
            <person name="Riley R."/>
            <person name="Ahrendt S."/>
            <person name="Ng V."/>
            <person name="Barry K."/>
            <person name="Daum C."/>
            <person name="Grigoriev I.V."/>
            <person name="Hilden K.S."/>
            <person name="Makela M.R."/>
            <person name="de Vries R.P."/>
        </authorList>
    </citation>
    <scope>NUCLEOTIDE SEQUENCE [LARGE SCALE GENOMIC DNA]</scope>
    <source>
        <strain evidence="2 3">CBS 464.89</strain>
    </source>
</reference>
<proteinExistence type="predicted"/>
<evidence type="ECO:0000313" key="2">
    <source>
        <dbReference type="EMBL" id="TBU61517.1"/>
    </source>
</evidence>
<feature type="region of interest" description="Disordered" evidence="1">
    <location>
        <begin position="123"/>
        <end position="159"/>
    </location>
</feature>
<accession>A0A4Q9Q2P2</accession>
<dbReference type="EMBL" id="ML145098">
    <property type="protein sequence ID" value="TBU61517.1"/>
    <property type="molecule type" value="Genomic_DNA"/>
</dbReference>
<keyword evidence="3" id="KW-1185">Reference proteome</keyword>